<evidence type="ECO:0000256" key="2">
    <source>
        <dbReference type="ARBA" id="ARBA00004604"/>
    </source>
</evidence>
<dbReference type="GO" id="GO:0032040">
    <property type="term" value="C:small-subunit processome"/>
    <property type="evidence" value="ECO:0007669"/>
    <property type="project" value="TreeGrafter"/>
</dbReference>
<dbReference type="SUPFAM" id="SSF52540">
    <property type="entry name" value="P-loop containing nucleoside triphosphate hydrolases"/>
    <property type="match status" value="1"/>
</dbReference>
<evidence type="ECO:0000313" key="14">
    <source>
        <dbReference type="EMBL" id="EMF08499.1"/>
    </source>
</evidence>
<dbReference type="Pfam" id="PF22916">
    <property type="entry name" value="UTP25_NTPase-like"/>
    <property type="match status" value="1"/>
</dbReference>
<proteinExistence type="inferred from homology"/>
<evidence type="ECO:0000256" key="8">
    <source>
        <dbReference type="ARBA" id="ARBA00023242"/>
    </source>
</evidence>
<dbReference type="STRING" id="692275.M3ASM4"/>
<feature type="domain" description="UTP25 C-terminal" evidence="12">
    <location>
        <begin position="559"/>
        <end position="755"/>
    </location>
</feature>
<dbReference type="PANTHER" id="PTHR12933:SF0">
    <property type="entry name" value="U3 SMALL NUCLEOLAR RNA-ASSOCIATED PROTEIN 25 HOMOLOG"/>
    <property type="match status" value="1"/>
</dbReference>
<dbReference type="InterPro" id="IPR010678">
    <property type="entry name" value="UTP25"/>
</dbReference>
<dbReference type="Gene3D" id="3.40.50.300">
    <property type="entry name" value="P-loop containing nucleotide triphosphate hydrolases"/>
    <property type="match status" value="1"/>
</dbReference>
<evidence type="ECO:0000256" key="7">
    <source>
        <dbReference type="ARBA" id="ARBA00022552"/>
    </source>
</evidence>
<organism evidence="14 15">
    <name type="scientific">Sphaerulina musiva (strain SO2202)</name>
    <name type="common">Poplar stem canker fungus</name>
    <name type="synonym">Septoria musiva</name>
    <dbReference type="NCBI Taxonomy" id="692275"/>
    <lineage>
        <taxon>Eukaryota</taxon>
        <taxon>Fungi</taxon>
        <taxon>Dikarya</taxon>
        <taxon>Ascomycota</taxon>
        <taxon>Pezizomycotina</taxon>
        <taxon>Dothideomycetes</taxon>
        <taxon>Dothideomycetidae</taxon>
        <taxon>Mycosphaerellales</taxon>
        <taxon>Mycosphaerellaceae</taxon>
        <taxon>Sphaerulina</taxon>
    </lineage>
</organism>
<dbReference type="AlphaFoldDB" id="M3ASM4"/>
<evidence type="ECO:0000259" key="13">
    <source>
        <dbReference type="Pfam" id="PF22916"/>
    </source>
</evidence>
<dbReference type="GeneID" id="27904406"/>
<evidence type="ECO:0000256" key="5">
    <source>
        <dbReference type="ARBA" id="ARBA00015422"/>
    </source>
</evidence>
<sequence>MAPFRGRGGSRGGGGGRGGGRGRGGGGRGRGFAGGRGGSRGGGRGAAQSSGKTARSGIKTANGYRKFDSQRVRDVDSEDEQPQADEEEAEAESEIDDLDDEDEIEIKPTVKAYHALLQSLPKPEEEENDGQPNAKRRKIEEPIEVMSEDEQDISENEASEDESMQQDRSEHAESDESEDEDDEEVVFEGEDDSSNNDDPYETHFANPEDNELKRRLQSIQENQWKAEKQSIGKKLNGILHSPNCSEFSAIRTGISRVVDVPLKERIARHADKHISLESELDQTVAAHMFNYTDVLIGSRTPRNAASLRNMAAFHAVSHVLKGRDRVIKNNERMNRADETETLELRDQGFVRPKVLIMTETRQMAANYANAIVDAFQPDQQENRKRFDDAFTAPLDDRQHIPEDFRELFGGNDSDDFMTGLKFTRKTLKFYSAFYGSDIILASPLGIRKIIENEDKKKKDYDFLTSIEVVITDQADAMQMQNWENVEVVFSHLNLELKESHGCDFSRVRNWYLDGNAKYLRQTVVFSAYITPELNRLYNFYMQNIAGKIKITPSYPGAIIATSGLGIKQTFSRFDSPSPPGDPDARFKYFTTAILPRLLKLPKPADGAPGILVFVPTYFDFLRLRNYFATSTQTENISFGTIHDYSEKSEQRRAQAHFRNGRHSILLYTQRAHHFYRIRMKGVKRIVMYGLPDNALFYEEIVQGYLGATITEGTIDPIETSVRNMFSKWDGLRLERVVGTERVKAMLGGQGDTFDFV</sequence>
<dbReference type="Proteomes" id="UP000016931">
    <property type="component" value="Unassembled WGS sequence"/>
</dbReference>
<feature type="compositionally biased region" description="Acidic residues" evidence="11">
    <location>
        <begin position="175"/>
        <end position="199"/>
    </location>
</feature>
<dbReference type="RefSeq" id="XP_016756620.1">
    <property type="nucleotide sequence ID" value="XM_016907269.1"/>
</dbReference>
<evidence type="ECO:0000259" key="12">
    <source>
        <dbReference type="Pfam" id="PF06862"/>
    </source>
</evidence>
<keyword evidence="6 10" id="KW-0690">Ribosome biogenesis</keyword>
<evidence type="ECO:0000256" key="1">
    <source>
        <dbReference type="ARBA" id="ARBA00002883"/>
    </source>
</evidence>
<evidence type="ECO:0000256" key="4">
    <source>
        <dbReference type="ARBA" id="ARBA00011192"/>
    </source>
</evidence>
<keyword evidence="9 10" id="KW-0687">Ribonucleoprotein</keyword>
<feature type="compositionally biased region" description="Acidic residues" evidence="11">
    <location>
        <begin position="76"/>
        <end position="104"/>
    </location>
</feature>
<reference evidence="14 15" key="1">
    <citation type="journal article" date="2012" name="PLoS Pathog.">
        <title>Diverse lifestyles and strategies of plant pathogenesis encoded in the genomes of eighteen Dothideomycetes fungi.</title>
        <authorList>
            <person name="Ohm R.A."/>
            <person name="Feau N."/>
            <person name="Henrissat B."/>
            <person name="Schoch C.L."/>
            <person name="Horwitz B.A."/>
            <person name="Barry K.W."/>
            <person name="Condon B.J."/>
            <person name="Copeland A.C."/>
            <person name="Dhillon B."/>
            <person name="Glaser F."/>
            <person name="Hesse C.N."/>
            <person name="Kosti I."/>
            <person name="LaButti K."/>
            <person name="Lindquist E.A."/>
            <person name="Lucas S."/>
            <person name="Salamov A.A."/>
            <person name="Bradshaw R.E."/>
            <person name="Ciuffetti L."/>
            <person name="Hamelin R.C."/>
            <person name="Kema G.H.J."/>
            <person name="Lawrence C."/>
            <person name="Scott J.A."/>
            <person name="Spatafora J.W."/>
            <person name="Turgeon B.G."/>
            <person name="de Wit P.J.G.M."/>
            <person name="Zhong S."/>
            <person name="Goodwin S.B."/>
            <person name="Grigoriev I.V."/>
        </authorList>
    </citation>
    <scope>NUCLEOTIDE SEQUENCE [LARGE SCALE GENOMIC DNA]</scope>
    <source>
        <strain evidence="14 15">SO2202</strain>
    </source>
</reference>
<dbReference type="Pfam" id="PF06862">
    <property type="entry name" value="Utp25_C"/>
    <property type="match status" value="1"/>
</dbReference>
<feature type="compositionally biased region" description="Basic and acidic residues" evidence="11">
    <location>
        <begin position="165"/>
        <end position="174"/>
    </location>
</feature>
<comment type="subunit">
    <text evidence="4 10">Component of the ribosomal small subunit (SSU) processome composed of at least 40 protein subunits and snoRNA U3.</text>
</comment>
<feature type="compositionally biased region" description="Acidic residues" evidence="11">
    <location>
        <begin position="142"/>
        <end position="164"/>
    </location>
</feature>
<dbReference type="EMBL" id="KB456271">
    <property type="protein sequence ID" value="EMF08499.1"/>
    <property type="molecule type" value="Genomic_DNA"/>
</dbReference>
<dbReference type="OrthoDB" id="10264378at2759"/>
<dbReference type="PANTHER" id="PTHR12933">
    <property type="entry name" value="ORF PROTEIN-RELATED"/>
    <property type="match status" value="1"/>
</dbReference>
<feature type="compositionally biased region" description="Basic and acidic residues" evidence="11">
    <location>
        <begin position="65"/>
        <end position="75"/>
    </location>
</feature>
<keyword evidence="15" id="KW-1185">Reference proteome</keyword>
<dbReference type="InterPro" id="IPR027417">
    <property type="entry name" value="P-loop_NTPase"/>
</dbReference>
<dbReference type="GO" id="GO:0019843">
    <property type="term" value="F:rRNA binding"/>
    <property type="evidence" value="ECO:0007669"/>
    <property type="project" value="TreeGrafter"/>
</dbReference>
<name>M3ASM4_SPHMS</name>
<comment type="similarity">
    <text evidence="3 10">Belongs to the UTP25 family.</text>
</comment>
<feature type="compositionally biased region" description="Gly residues" evidence="11">
    <location>
        <begin position="1"/>
        <end position="45"/>
    </location>
</feature>
<dbReference type="InterPro" id="IPR053940">
    <property type="entry name" value="UTP25_NTPase-like"/>
</dbReference>
<comment type="subcellular location">
    <subcellularLocation>
        <location evidence="2 10">Nucleus</location>
        <location evidence="2 10">Nucleolus</location>
    </subcellularLocation>
</comment>
<evidence type="ECO:0000256" key="6">
    <source>
        <dbReference type="ARBA" id="ARBA00022517"/>
    </source>
</evidence>
<accession>M3ASM4</accession>
<dbReference type="GO" id="GO:0034511">
    <property type="term" value="F:U3 snoRNA binding"/>
    <property type="evidence" value="ECO:0007669"/>
    <property type="project" value="InterPro"/>
</dbReference>
<evidence type="ECO:0000256" key="11">
    <source>
        <dbReference type="SAM" id="MobiDB-lite"/>
    </source>
</evidence>
<comment type="function">
    <text evidence="1 10">DEAD-box RNA helicase-like protein required for pre-18S rRNA processing, specifically at sites A0, A1, and A2.</text>
</comment>
<dbReference type="InterPro" id="IPR053939">
    <property type="entry name" value="UTP25_C"/>
</dbReference>
<protein>
    <recommendedName>
        <fullName evidence="5 10">U3 small nucleolar RNA-associated protein 25</fullName>
        <shortName evidence="10">U3 snoRNA-associated protein 25</shortName>
    </recommendedName>
</protein>
<evidence type="ECO:0000256" key="3">
    <source>
        <dbReference type="ARBA" id="ARBA00009223"/>
    </source>
</evidence>
<dbReference type="eggNOG" id="KOG2340">
    <property type="taxonomic scope" value="Eukaryota"/>
</dbReference>
<dbReference type="HOGENOM" id="CLU_018705_0_1_1"/>
<keyword evidence="7 10" id="KW-0698">rRNA processing</keyword>
<feature type="region of interest" description="Disordered" evidence="11">
    <location>
        <begin position="1"/>
        <end position="210"/>
    </location>
</feature>
<keyword evidence="8 10" id="KW-0539">Nucleus</keyword>
<dbReference type="GO" id="GO:0000462">
    <property type="term" value="P:maturation of SSU-rRNA from tricistronic rRNA transcript (SSU-rRNA, 5.8S rRNA, LSU-rRNA)"/>
    <property type="evidence" value="ECO:0007669"/>
    <property type="project" value="TreeGrafter"/>
</dbReference>
<evidence type="ECO:0000313" key="15">
    <source>
        <dbReference type="Proteomes" id="UP000016931"/>
    </source>
</evidence>
<gene>
    <name evidence="14" type="ORF">SEPMUDRAFT_152146</name>
</gene>
<dbReference type="OMA" id="QDRGDTF"/>
<feature type="domain" description="UTP25 NTP hydrolase-like" evidence="13">
    <location>
        <begin position="291"/>
        <end position="548"/>
    </location>
</feature>
<evidence type="ECO:0000256" key="10">
    <source>
        <dbReference type="RuleBase" id="RU365070"/>
    </source>
</evidence>
<evidence type="ECO:0000256" key="9">
    <source>
        <dbReference type="ARBA" id="ARBA00023274"/>
    </source>
</evidence>